<name>A0A1J3HYU9_NOCCA</name>
<evidence type="ECO:0000256" key="2">
    <source>
        <dbReference type="SAM" id="SignalP"/>
    </source>
</evidence>
<keyword evidence="1" id="KW-0812">Transmembrane</keyword>
<sequence>MSRVLLLFIFCLSALVGSIEGSTSGLGSVSGIAGLLLGLFVATAFFGVLIGIQCLCTRWIKSKSDAANLTHVSGQVEGANRVAHGIDLKSSPQTKTVQKGDPNYQV</sequence>
<feature type="chain" id="PRO_5009623158" evidence="2">
    <location>
        <begin position="22"/>
        <end position="106"/>
    </location>
</feature>
<feature type="transmembrane region" description="Helical" evidence="1">
    <location>
        <begin position="31"/>
        <end position="55"/>
    </location>
</feature>
<dbReference type="EMBL" id="GEVL01005265">
    <property type="protein sequence ID" value="JAU72076.1"/>
    <property type="molecule type" value="Transcribed_RNA"/>
</dbReference>
<proteinExistence type="predicted"/>
<evidence type="ECO:0000313" key="3">
    <source>
        <dbReference type="EMBL" id="JAU72076.1"/>
    </source>
</evidence>
<keyword evidence="1" id="KW-0472">Membrane</keyword>
<dbReference type="AlphaFoldDB" id="A0A1J3HYU9"/>
<evidence type="ECO:0000256" key="1">
    <source>
        <dbReference type="SAM" id="Phobius"/>
    </source>
</evidence>
<reference evidence="3" key="1">
    <citation type="submission" date="2016-07" db="EMBL/GenBank/DDBJ databases">
        <title>De novo transcriptome assembly of four accessions of the metal hyperaccumulator plant Noccaea caerulescens.</title>
        <authorList>
            <person name="Blande D."/>
            <person name="Halimaa P."/>
            <person name="Tervahauta A.I."/>
            <person name="Aarts M.G."/>
            <person name="Karenlampi S.O."/>
        </authorList>
    </citation>
    <scope>NUCLEOTIDE SEQUENCE</scope>
</reference>
<protein>
    <submittedName>
        <fullName evidence="3">Uncharacterized protein</fullName>
    </submittedName>
</protein>
<feature type="signal peptide" evidence="2">
    <location>
        <begin position="1"/>
        <end position="21"/>
    </location>
</feature>
<keyword evidence="2" id="KW-0732">Signal</keyword>
<accession>A0A1J3HYU9</accession>
<gene>
    <name evidence="3" type="ORF">LE_TR3561_c0_g1_i1_g.11532</name>
</gene>
<organism evidence="3">
    <name type="scientific">Noccaea caerulescens</name>
    <name type="common">Alpine penny-cress</name>
    <name type="synonym">Thlaspi caerulescens</name>
    <dbReference type="NCBI Taxonomy" id="107243"/>
    <lineage>
        <taxon>Eukaryota</taxon>
        <taxon>Viridiplantae</taxon>
        <taxon>Streptophyta</taxon>
        <taxon>Embryophyta</taxon>
        <taxon>Tracheophyta</taxon>
        <taxon>Spermatophyta</taxon>
        <taxon>Magnoliopsida</taxon>
        <taxon>eudicotyledons</taxon>
        <taxon>Gunneridae</taxon>
        <taxon>Pentapetalae</taxon>
        <taxon>rosids</taxon>
        <taxon>malvids</taxon>
        <taxon>Brassicales</taxon>
        <taxon>Brassicaceae</taxon>
        <taxon>Coluteocarpeae</taxon>
        <taxon>Noccaea</taxon>
    </lineage>
</organism>
<keyword evidence="1" id="KW-1133">Transmembrane helix</keyword>